<feature type="region of interest" description="Disordered" evidence="1">
    <location>
        <begin position="1"/>
        <end position="50"/>
    </location>
</feature>
<organism evidence="3 4">
    <name type="scientific">Araneus ventricosus</name>
    <name type="common">Orbweaver spider</name>
    <name type="synonym">Epeira ventricosa</name>
    <dbReference type="NCBI Taxonomy" id="182803"/>
    <lineage>
        <taxon>Eukaryota</taxon>
        <taxon>Metazoa</taxon>
        <taxon>Ecdysozoa</taxon>
        <taxon>Arthropoda</taxon>
        <taxon>Chelicerata</taxon>
        <taxon>Arachnida</taxon>
        <taxon>Araneae</taxon>
        <taxon>Araneomorphae</taxon>
        <taxon>Entelegynae</taxon>
        <taxon>Araneoidea</taxon>
        <taxon>Araneidae</taxon>
        <taxon>Araneus</taxon>
    </lineage>
</organism>
<proteinExistence type="predicted"/>
<name>A0A4Y2L130_ARAVE</name>
<dbReference type="Pfam" id="PF21107">
    <property type="entry name" value="STPRs"/>
    <property type="match status" value="1"/>
</dbReference>
<evidence type="ECO:0000256" key="1">
    <source>
        <dbReference type="SAM" id="MobiDB-lite"/>
    </source>
</evidence>
<dbReference type="OrthoDB" id="10057854at2759"/>
<feature type="compositionally biased region" description="Polar residues" evidence="1">
    <location>
        <begin position="25"/>
        <end position="34"/>
    </location>
</feature>
<feature type="compositionally biased region" description="Basic and acidic residues" evidence="1">
    <location>
        <begin position="37"/>
        <end position="49"/>
    </location>
</feature>
<gene>
    <name evidence="3" type="ORF">AVEN_67208_1</name>
</gene>
<dbReference type="AlphaFoldDB" id="A0A4Y2L130"/>
<protein>
    <recommendedName>
        <fullName evidence="2">STPR domain-containing protein</fullName>
    </recommendedName>
</protein>
<sequence length="167" mass="19759">MLKLLKKETTAQRNLDRRAEETEEQNNSRLSVMAQSGHERRAEETEGQRNSRLSAMERMMGMCLITSLLTARERRIIRHSQCNAGPRIQKAIMKRERRVAATDEEGNRRFSTMEKSGKDRRRKIIADCQQWHNVAGREERKKPKKNEIENCQTWHNVDSRRNIRTKK</sequence>
<accession>A0A4Y2L130</accession>
<dbReference type="Proteomes" id="UP000499080">
    <property type="component" value="Unassembled WGS sequence"/>
</dbReference>
<evidence type="ECO:0000313" key="3">
    <source>
        <dbReference type="EMBL" id="GBN07567.1"/>
    </source>
</evidence>
<comment type="caution">
    <text evidence="3">The sequence shown here is derived from an EMBL/GenBank/DDBJ whole genome shotgun (WGS) entry which is preliminary data.</text>
</comment>
<dbReference type="EMBL" id="BGPR01274507">
    <property type="protein sequence ID" value="GBN07567.1"/>
    <property type="molecule type" value="Genomic_DNA"/>
</dbReference>
<dbReference type="InterPro" id="IPR048998">
    <property type="entry name" value="STPR"/>
</dbReference>
<reference evidence="3 4" key="1">
    <citation type="journal article" date="2019" name="Sci. Rep.">
        <title>Orb-weaving spider Araneus ventricosus genome elucidates the spidroin gene catalogue.</title>
        <authorList>
            <person name="Kono N."/>
            <person name="Nakamura H."/>
            <person name="Ohtoshi R."/>
            <person name="Moran D.A.P."/>
            <person name="Shinohara A."/>
            <person name="Yoshida Y."/>
            <person name="Fujiwara M."/>
            <person name="Mori M."/>
            <person name="Tomita M."/>
            <person name="Arakawa K."/>
        </authorList>
    </citation>
    <scope>NUCLEOTIDE SEQUENCE [LARGE SCALE GENOMIC DNA]</scope>
</reference>
<feature type="compositionally biased region" description="Basic and acidic residues" evidence="1">
    <location>
        <begin position="1"/>
        <end position="20"/>
    </location>
</feature>
<keyword evidence="4" id="KW-1185">Reference proteome</keyword>
<evidence type="ECO:0000259" key="2">
    <source>
        <dbReference type="Pfam" id="PF21107"/>
    </source>
</evidence>
<feature type="domain" description="STPR" evidence="2">
    <location>
        <begin position="10"/>
        <end position="57"/>
    </location>
</feature>
<evidence type="ECO:0000313" key="4">
    <source>
        <dbReference type="Proteomes" id="UP000499080"/>
    </source>
</evidence>